<evidence type="ECO:0000313" key="9">
    <source>
        <dbReference type="Proteomes" id="UP000431901"/>
    </source>
</evidence>
<feature type="transmembrane region" description="Helical" evidence="7">
    <location>
        <begin position="38"/>
        <end position="59"/>
    </location>
</feature>
<dbReference type="InterPro" id="IPR051788">
    <property type="entry name" value="MFS_Transporter"/>
</dbReference>
<evidence type="ECO:0000313" key="8">
    <source>
        <dbReference type="EMBL" id="MXQ64232.1"/>
    </source>
</evidence>
<keyword evidence="3" id="KW-0813">Transport</keyword>
<dbReference type="RefSeq" id="WP_161102273.1">
    <property type="nucleotide sequence ID" value="NZ_JBHLYI010000014.1"/>
</dbReference>
<evidence type="ECO:0000256" key="2">
    <source>
        <dbReference type="ARBA" id="ARBA00008335"/>
    </source>
</evidence>
<evidence type="ECO:0000256" key="7">
    <source>
        <dbReference type="SAM" id="Phobius"/>
    </source>
</evidence>
<dbReference type="PANTHER" id="PTHR23514">
    <property type="entry name" value="BYPASS OF STOP CODON PROTEIN 6"/>
    <property type="match status" value="1"/>
</dbReference>
<gene>
    <name evidence="8" type="ORF">GQ466_09295</name>
</gene>
<accession>A0A6I4WBW7</accession>
<dbReference type="GO" id="GO:0016020">
    <property type="term" value="C:membrane"/>
    <property type="evidence" value="ECO:0007669"/>
    <property type="project" value="TreeGrafter"/>
</dbReference>
<evidence type="ECO:0000256" key="6">
    <source>
        <dbReference type="ARBA" id="ARBA00023136"/>
    </source>
</evidence>
<organism evidence="8 9">
    <name type="scientific">Actinomadura rayongensis</name>
    <dbReference type="NCBI Taxonomy" id="1429076"/>
    <lineage>
        <taxon>Bacteria</taxon>
        <taxon>Bacillati</taxon>
        <taxon>Actinomycetota</taxon>
        <taxon>Actinomycetes</taxon>
        <taxon>Streptosporangiales</taxon>
        <taxon>Thermomonosporaceae</taxon>
        <taxon>Actinomadura</taxon>
    </lineage>
</organism>
<dbReference type="Proteomes" id="UP000431901">
    <property type="component" value="Unassembled WGS sequence"/>
</dbReference>
<dbReference type="AlphaFoldDB" id="A0A6I4WBW7"/>
<keyword evidence="4 7" id="KW-0812">Transmembrane</keyword>
<evidence type="ECO:0000256" key="4">
    <source>
        <dbReference type="ARBA" id="ARBA00022692"/>
    </source>
</evidence>
<proteinExistence type="inferred from homology"/>
<dbReference type="GO" id="GO:0022857">
    <property type="term" value="F:transmembrane transporter activity"/>
    <property type="evidence" value="ECO:0007669"/>
    <property type="project" value="InterPro"/>
</dbReference>
<feature type="transmembrane region" description="Helical" evidence="7">
    <location>
        <begin position="287"/>
        <end position="307"/>
    </location>
</feature>
<dbReference type="GO" id="GO:0012505">
    <property type="term" value="C:endomembrane system"/>
    <property type="evidence" value="ECO:0007669"/>
    <property type="project" value="UniProtKB-SubCell"/>
</dbReference>
<dbReference type="InterPro" id="IPR036259">
    <property type="entry name" value="MFS_trans_sf"/>
</dbReference>
<name>A0A6I4WBW7_9ACTN</name>
<comment type="caution">
    <text evidence="8">The sequence shown here is derived from an EMBL/GenBank/DDBJ whole genome shotgun (WGS) entry which is preliminary data.</text>
</comment>
<feature type="transmembrane region" description="Helical" evidence="7">
    <location>
        <begin position="156"/>
        <end position="175"/>
    </location>
</feature>
<dbReference type="SUPFAM" id="SSF103473">
    <property type="entry name" value="MFS general substrate transporter"/>
    <property type="match status" value="1"/>
</dbReference>
<evidence type="ECO:0000256" key="3">
    <source>
        <dbReference type="ARBA" id="ARBA00022448"/>
    </source>
</evidence>
<comment type="subcellular location">
    <subcellularLocation>
        <location evidence="1">Endomembrane system</location>
        <topology evidence="1">Multi-pass membrane protein</topology>
    </subcellularLocation>
</comment>
<sequence>MFTRSAAAASCLGFVVIGALQALYGPAIPAFRAEFGLGPSAAGLALSAHFTGALLGVGAFHRARARTGDRLPLGCGYALIAAGSLLVALAPSWPAALAGAFVTGLGFGAVDYGLNLLFAVGFGTRGTAMLNLLNAHFGVGAILGPALLGQLDAARYPWAFAGCALVCLALLPSLAGVRGRPAEAARPAPDRSPRVLPLVLAFVVIYVLHVAIETGVGGWEPTHLETVGFGAATAAVATSGFWLAMTAGRFLAIPLSLRFSDAAIVTWCCAGMTGFLLLAAVPGAAPFAYAGVGLAIGPIFPTGLPWLRRSAPGGGAGALVVAASMVGGVAFPPLLGAVIEVSGVRTVPLLLAVLGGVCTTLAVGLATRRTDAAHAPMPAGNDREDINVC</sequence>
<keyword evidence="5 7" id="KW-1133">Transmembrane helix</keyword>
<feature type="transmembrane region" description="Helical" evidence="7">
    <location>
        <begin position="195"/>
        <end position="212"/>
    </location>
</feature>
<dbReference type="EMBL" id="WUTW01000001">
    <property type="protein sequence ID" value="MXQ64232.1"/>
    <property type="molecule type" value="Genomic_DNA"/>
</dbReference>
<feature type="transmembrane region" description="Helical" evidence="7">
    <location>
        <begin position="71"/>
        <end position="90"/>
    </location>
</feature>
<dbReference type="InterPro" id="IPR011701">
    <property type="entry name" value="MFS"/>
</dbReference>
<reference evidence="8 9" key="1">
    <citation type="submission" date="2019-12" db="EMBL/GenBank/DDBJ databases">
        <title>Nocardia macrotermitis sp. nov. and Nocardia aurantia sp. nov., isolated from the gut of the fungus growing-termite Macrotermes natalensis.</title>
        <authorList>
            <person name="Christine B."/>
            <person name="Rene B."/>
        </authorList>
    </citation>
    <scope>NUCLEOTIDE SEQUENCE [LARGE SCALE GENOMIC DNA]</scope>
    <source>
        <strain evidence="8 9">DSM 102126</strain>
    </source>
</reference>
<dbReference type="PANTHER" id="PTHR23514:SF3">
    <property type="entry name" value="BYPASS OF STOP CODON PROTEIN 6"/>
    <property type="match status" value="1"/>
</dbReference>
<keyword evidence="9" id="KW-1185">Reference proteome</keyword>
<evidence type="ECO:0000256" key="5">
    <source>
        <dbReference type="ARBA" id="ARBA00022989"/>
    </source>
</evidence>
<feature type="transmembrane region" description="Helical" evidence="7">
    <location>
        <begin position="232"/>
        <end position="252"/>
    </location>
</feature>
<evidence type="ECO:0000256" key="1">
    <source>
        <dbReference type="ARBA" id="ARBA00004127"/>
    </source>
</evidence>
<feature type="transmembrane region" description="Helical" evidence="7">
    <location>
        <begin position="132"/>
        <end position="150"/>
    </location>
</feature>
<dbReference type="OrthoDB" id="62126at2"/>
<comment type="similarity">
    <text evidence="2">Belongs to the major facilitator superfamily.</text>
</comment>
<keyword evidence="6 7" id="KW-0472">Membrane</keyword>
<feature type="transmembrane region" description="Helical" evidence="7">
    <location>
        <begin position="347"/>
        <end position="367"/>
    </location>
</feature>
<feature type="transmembrane region" description="Helical" evidence="7">
    <location>
        <begin position="264"/>
        <end position="281"/>
    </location>
</feature>
<feature type="transmembrane region" description="Helical" evidence="7">
    <location>
        <begin position="96"/>
        <end position="120"/>
    </location>
</feature>
<dbReference type="Pfam" id="PF07690">
    <property type="entry name" value="MFS_1"/>
    <property type="match status" value="1"/>
</dbReference>
<dbReference type="Gene3D" id="1.20.1250.20">
    <property type="entry name" value="MFS general substrate transporter like domains"/>
    <property type="match status" value="2"/>
</dbReference>
<protein>
    <submittedName>
        <fullName evidence="8">MFS transporter</fullName>
    </submittedName>
</protein>
<feature type="transmembrane region" description="Helical" evidence="7">
    <location>
        <begin position="314"/>
        <end position="335"/>
    </location>
</feature>